<organism evidence="1 2">
    <name type="scientific">Quercus lobata</name>
    <name type="common">Valley oak</name>
    <dbReference type="NCBI Taxonomy" id="97700"/>
    <lineage>
        <taxon>Eukaryota</taxon>
        <taxon>Viridiplantae</taxon>
        <taxon>Streptophyta</taxon>
        <taxon>Embryophyta</taxon>
        <taxon>Tracheophyta</taxon>
        <taxon>Spermatophyta</taxon>
        <taxon>Magnoliopsida</taxon>
        <taxon>eudicotyledons</taxon>
        <taxon>Gunneridae</taxon>
        <taxon>Pentapetalae</taxon>
        <taxon>rosids</taxon>
        <taxon>fabids</taxon>
        <taxon>Fagales</taxon>
        <taxon>Fagaceae</taxon>
        <taxon>Quercus</taxon>
    </lineage>
</organism>
<protein>
    <submittedName>
        <fullName evidence="1">Uncharacterized protein</fullName>
    </submittedName>
</protein>
<dbReference type="AlphaFoldDB" id="A0A7N2MIE1"/>
<dbReference type="InParanoid" id="A0A7N2MIE1"/>
<accession>A0A7N2MIE1</accession>
<sequence>MDGALLFRGGASCGRPTQHLAAQEAQVEVLIKSTAMDLFRAIIVSNDQKRAELCNNHRKATWQDQALAMDLQNLHQQGLITHFLLVPNVVIGQVLYLARKSHSSLSDASRNMCLLMTNPCSLSKLCSF</sequence>
<name>A0A7N2MIE1_QUELO</name>
<proteinExistence type="predicted"/>
<evidence type="ECO:0000313" key="1">
    <source>
        <dbReference type="EnsemblPlants" id="QL09p016587:mrna:CDS:1"/>
    </source>
</evidence>
<reference evidence="1 2" key="1">
    <citation type="journal article" date="2016" name="G3 (Bethesda)">
        <title>First Draft Assembly and Annotation of the Genome of a California Endemic Oak Quercus lobata Nee (Fagaceae).</title>
        <authorList>
            <person name="Sork V.L."/>
            <person name="Fitz-Gibbon S.T."/>
            <person name="Puiu D."/>
            <person name="Crepeau M."/>
            <person name="Gugger P.F."/>
            <person name="Sherman R."/>
            <person name="Stevens K."/>
            <person name="Langley C.H."/>
            <person name="Pellegrini M."/>
            <person name="Salzberg S.L."/>
        </authorList>
    </citation>
    <scope>NUCLEOTIDE SEQUENCE [LARGE SCALE GENOMIC DNA]</scope>
    <source>
        <strain evidence="1 2">cv. SW786</strain>
    </source>
</reference>
<keyword evidence="2" id="KW-1185">Reference proteome</keyword>
<evidence type="ECO:0000313" key="2">
    <source>
        <dbReference type="Proteomes" id="UP000594261"/>
    </source>
</evidence>
<reference evidence="1" key="2">
    <citation type="submission" date="2021-01" db="UniProtKB">
        <authorList>
            <consortium name="EnsemblPlants"/>
        </authorList>
    </citation>
    <scope>IDENTIFICATION</scope>
</reference>
<dbReference type="EnsemblPlants" id="QL09p016587:mrna">
    <property type="protein sequence ID" value="QL09p016587:mrna:CDS:1"/>
    <property type="gene ID" value="QL09p016587"/>
</dbReference>
<dbReference type="Proteomes" id="UP000594261">
    <property type="component" value="Chromosome 9"/>
</dbReference>
<dbReference type="Gramene" id="QL09p016587:mrna">
    <property type="protein sequence ID" value="QL09p016587:mrna:CDS:1"/>
    <property type="gene ID" value="QL09p016587"/>
</dbReference>
<dbReference type="EMBL" id="LRBV02000009">
    <property type="status" value="NOT_ANNOTATED_CDS"/>
    <property type="molecule type" value="Genomic_DNA"/>
</dbReference>